<keyword evidence="2" id="KW-1185">Reference proteome</keyword>
<organism evidence="1 2">
    <name type="scientific">Oceaniferula flava</name>
    <dbReference type="NCBI Taxonomy" id="2800421"/>
    <lineage>
        <taxon>Bacteria</taxon>
        <taxon>Pseudomonadati</taxon>
        <taxon>Verrucomicrobiota</taxon>
        <taxon>Verrucomicrobiia</taxon>
        <taxon>Verrucomicrobiales</taxon>
        <taxon>Verrucomicrobiaceae</taxon>
        <taxon>Oceaniferula</taxon>
    </lineage>
</organism>
<sequence length="202" mass="22695">MIDMFQLAVFRNKMMCMVPLWLIALSLLGIANIRAQAILAPPFGMQWGDKPDKVLDWAQAKKLDAVIKIPGAHPELREIRVSAVSGPLPGTKAYALEARYHWGALFEVTVHYGAPGMKPKAVKSDFMKLQLLLAAKHGTFVANHKQDKREDGLLRRSLSYHVEPVAGLLLLMAYSEVEDTLRSKESARYSLLYRNENIIPKE</sequence>
<name>A0AAE2S9X6_9BACT</name>
<protein>
    <submittedName>
        <fullName evidence="1">Uncharacterized protein</fullName>
    </submittedName>
</protein>
<evidence type="ECO:0000313" key="1">
    <source>
        <dbReference type="EMBL" id="MBK1854463.1"/>
    </source>
</evidence>
<dbReference type="Proteomes" id="UP000634206">
    <property type="component" value="Unassembled WGS sequence"/>
</dbReference>
<comment type="caution">
    <text evidence="1">The sequence shown here is derived from an EMBL/GenBank/DDBJ whole genome shotgun (WGS) entry which is preliminary data.</text>
</comment>
<dbReference type="AlphaFoldDB" id="A0AAE2S9X6"/>
<dbReference type="RefSeq" id="WP_309489071.1">
    <property type="nucleotide sequence ID" value="NZ_JAENIG010000003.1"/>
</dbReference>
<gene>
    <name evidence="1" type="ORF">JIN83_05805</name>
</gene>
<evidence type="ECO:0000313" key="2">
    <source>
        <dbReference type="Proteomes" id="UP000634206"/>
    </source>
</evidence>
<accession>A0AAE2S9X6</accession>
<proteinExistence type="predicted"/>
<reference evidence="1" key="1">
    <citation type="submission" date="2021-01" db="EMBL/GenBank/DDBJ databases">
        <title>Modified the classification status of verrucomicrobia.</title>
        <authorList>
            <person name="Feng X."/>
        </authorList>
    </citation>
    <scope>NUCLEOTIDE SEQUENCE</scope>
    <source>
        <strain evidence="1">5K15</strain>
    </source>
</reference>
<dbReference type="EMBL" id="JAENIG010000003">
    <property type="protein sequence ID" value="MBK1854463.1"/>
    <property type="molecule type" value="Genomic_DNA"/>
</dbReference>